<dbReference type="EMBL" id="LXQD01000300">
    <property type="protein sequence ID" value="RCJ28025.1"/>
    <property type="molecule type" value="Genomic_DNA"/>
</dbReference>
<name>A0A367QV78_9NOSO</name>
<accession>A0A367QV78</accession>
<evidence type="ECO:0000313" key="1">
    <source>
        <dbReference type="EMBL" id="RCJ28025.1"/>
    </source>
</evidence>
<gene>
    <name evidence="1" type="ORF">A6770_24365</name>
</gene>
<comment type="caution">
    <text evidence="1">The sequence shown here is derived from an EMBL/GenBank/DDBJ whole genome shotgun (WGS) entry which is preliminary data.</text>
</comment>
<protein>
    <submittedName>
        <fullName evidence="1">Uncharacterized protein</fullName>
    </submittedName>
</protein>
<organism evidence="1 2">
    <name type="scientific">Nostoc minutum NIES-26</name>
    <dbReference type="NCBI Taxonomy" id="1844469"/>
    <lineage>
        <taxon>Bacteria</taxon>
        <taxon>Bacillati</taxon>
        <taxon>Cyanobacteriota</taxon>
        <taxon>Cyanophyceae</taxon>
        <taxon>Nostocales</taxon>
        <taxon>Nostocaceae</taxon>
        <taxon>Nostoc</taxon>
    </lineage>
</organism>
<reference evidence="1" key="1">
    <citation type="submission" date="2016-04" db="EMBL/GenBank/DDBJ databases">
        <authorList>
            <person name="Tabuchi Yagui T.R."/>
        </authorList>
    </citation>
    <scope>NUCLEOTIDE SEQUENCE [LARGE SCALE GENOMIC DNA]</scope>
    <source>
        <strain evidence="1">NIES-26</strain>
    </source>
</reference>
<dbReference type="AlphaFoldDB" id="A0A367QV78"/>
<dbReference type="Proteomes" id="UP000252107">
    <property type="component" value="Unassembled WGS sequence"/>
</dbReference>
<evidence type="ECO:0000313" key="2">
    <source>
        <dbReference type="Proteomes" id="UP000252107"/>
    </source>
</evidence>
<sequence>MSQRRVQIVILCEDRQQEVFARHFLKKRGFILDRNVRIQICPKGAGEQFVREHYAVEVKAYRSKNYRLGMLVVLIDADKKMVEERLKQLDDALIADAQQIRLSDEAIAIFVPKRNLETWIHYLQSVTIDEETEYPKFSKNESACKPCVENLVNQCYQGLNADAPPSLQAACGELQRILPLLE</sequence>
<proteinExistence type="predicted"/>
<keyword evidence="2" id="KW-1185">Reference proteome</keyword>